<dbReference type="Gene3D" id="3.30.530.20">
    <property type="match status" value="1"/>
</dbReference>
<dbReference type="InterPro" id="IPR019587">
    <property type="entry name" value="Polyketide_cyclase/dehydratase"/>
</dbReference>
<protein>
    <submittedName>
        <fullName evidence="1">MxaD family protein</fullName>
    </submittedName>
</protein>
<dbReference type="EMBL" id="BMMS01000030">
    <property type="protein sequence ID" value="GGO96636.1"/>
    <property type="molecule type" value="Genomic_DNA"/>
</dbReference>
<dbReference type="InterPro" id="IPR023393">
    <property type="entry name" value="START-like_dom_sf"/>
</dbReference>
<dbReference type="Pfam" id="PF10604">
    <property type="entry name" value="Polyketide_cyc2"/>
    <property type="match status" value="1"/>
</dbReference>
<dbReference type="AlphaFoldDB" id="A0A917ZWY4"/>
<evidence type="ECO:0000313" key="2">
    <source>
        <dbReference type="Proteomes" id="UP000641932"/>
    </source>
</evidence>
<keyword evidence="2" id="KW-1185">Reference proteome</keyword>
<proteinExistence type="predicted"/>
<dbReference type="Proteomes" id="UP000641932">
    <property type="component" value="Unassembled WGS sequence"/>
</dbReference>
<comment type="caution">
    <text evidence="1">The sequence shown here is derived from an EMBL/GenBank/DDBJ whole genome shotgun (WGS) entry which is preliminary data.</text>
</comment>
<accession>A0A917ZWY4</accession>
<reference evidence="1" key="2">
    <citation type="submission" date="2020-09" db="EMBL/GenBank/DDBJ databases">
        <authorList>
            <person name="Sun Q."/>
            <person name="Zhou Y."/>
        </authorList>
    </citation>
    <scope>NUCLEOTIDE SEQUENCE</scope>
    <source>
        <strain evidence="1">CGMCC 4.7201</strain>
    </source>
</reference>
<evidence type="ECO:0000313" key="1">
    <source>
        <dbReference type="EMBL" id="GGO96636.1"/>
    </source>
</evidence>
<dbReference type="CDD" id="cd07821">
    <property type="entry name" value="PYR_PYL_RCAR_like"/>
    <property type="match status" value="1"/>
</dbReference>
<gene>
    <name evidence="1" type="ORF">GCM10012280_56590</name>
</gene>
<sequence>MGRQLIYHEARTSAAPAAVYELLRDGASWPTWSPVGSFELERPGDEEKEGVGAIRVFRSDFPTGEVASRVQIAELVPDRRLGYRTLSGLPAVRDYRGEIELEATDDGTVIRWRCSFLPTVPWTGRLARRLLGNFVEKCIKGLSEYAAAR</sequence>
<organism evidence="1 2">
    <name type="scientific">Wenjunlia tyrosinilytica</name>
    <dbReference type="NCBI Taxonomy" id="1544741"/>
    <lineage>
        <taxon>Bacteria</taxon>
        <taxon>Bacillati</taxon>
        <taxon>Actinomycetota</taxon>
        <taxon>Actinomycetes</taxon>
        <taxon>Kitasatosporales</taxon>
        <taxon>Streptomycetaceae</taxon>
        <taxon>Wenjunlia</taxon>
    </lineage>
</organism>
<dbReference type="SUPFAM" id="SSF55961">
    <property type="entry name" value="Bet v1-like"/>
    <property type="match status" value="1"/>
</dbReference>
<dbReference type="RefSeq" id="WP_189134664.1">
    <property type="nucleotide sequence ID" value="NZ_BMMS01000030.1"/>
</dbReference>
<name>A0A917ZWY4_9ACTN</name>
<reference evidence="1" key="1">
    <citation type="journal article" date="2014" name="Int. J. Syst. Evol. Microbiol.">
        <title>Complete genome sequence of Corynebacterium casei LMG S-19264T (=DSM 44701T), isolated from a smear-ripened cheese.</title>
        <authorList>
            <consortium name="US DOE Joint Genome Institute (JGI-PGF)"/>
            <person name="Walter F."/>
            <person name="Albersmeier A."/>
            <person name="Kalinowski J."/>
            <person name="Ruckert C."/>
        </authorList>
    </citation>
    <scope>NUCLEOTIDE SEQUENCE</scope>
    <source>
        <strain evidence="1">CGMCC 4.7201</strain>
    </source>
</reference>